<dbReference type="InterPro" id="IPR011990">
    <property type="entry name" value="TPR-like_helical_dom_sf"/>
</dbReference>
<dbReference type="Proteomes" id="UP000035704">
    <property type="component" value="Chromosome"/>
</dbReference>
<dbReference type="STRING" id="84022.CACET_c23940"/>
<dbReference type="Pfam" id="PF14559">
    <property type="entry name" value="TPR_19"/>
    <property type="match status" value="1"/>
</dbReference>
<sequence>MLLNIFFPNKNERIQFVYKHFQIDDMPIEKNTVISSDIIGVKSIKLRSRYRNIPGFWLEIHFNKDVKGKKLYSELMATVDLKQINSHVFYPKENLPLKEMETKWLNKYNLLGKESDDEAWKLFFQEIKSHMRYDRIDIAYKGLILFLKYNPFFLKKYKRYYILEELAYLYENVGNVGKAIKTLKIQATLQPNSIEPYLNMSSFYIINNMEEEAFHICKEALKKSPENQYLISNMVISLINIGSYEYAIDFLRKVLDRHPNNPYFWKLMGDIFYEIENNKSAIDCYQRALKIGKTPTIDDFKLDIHTGIGDCYYEEENYKEAIHYYRKALTYNPKDAYLLLSIGQIYFFKLKDMKLAFKYTKLLVDSMPENGYGQYQLGLIYSKTDHIEKATWHLYKARSIMPYYKPIHDAIKMLKKSNKKSQAY</sequence>
<gene>
    <name evidence="1" type="ORF">CACET_c23940</name>
</gene>
<name>A0A0D8I8A8_9CLOT</name>
<protein>
    <submittedName>
        <fullName evidence="1">TPR repeat-containing protein</fullName>
    </submittedName>
</protein>
<organism evidence="1 2">
    <name type="scientific">Clostridium aceticum</name>
    <dbReference type="NCBI Taxonomy" id="84022"/>
    <lineage>
        <taxon>Bacteria</taxon>
        <taxon>Bacillati</taxon>
        <taxon>Bacillota</taxon>
        <taxon>Clostridia</taxon>
        <taxon>Eubacteriales</taxon>
        <taxon>Clostridiaceae</taxon>
        <taxon>Clostridium</taxon>
    </lineage>
</organism>
<evidence type="ECO:0000313" key="2">
    <source>
        <dbReference type="Proteomes" id="UP000035704"/>
    </source>
</evidence>
<dbReference type="Pfam" id="PF00515">
    <property type="entry name" value="TPR_1"/>
    <property type="match status" value="1"/>
</dbReference>
<dbReference type="PATRIC" id="fig|84022.5.peg.2681"/>
<reference evidence="1 2" key="1">
    <citation type="submission" date="2014-10" db="EMBL/GenBank/DDBJ databases">
        <title>Genome sequence of Clostridium aceticum DSM 1496.</title>
        <authorList>
            <person name="Poehlein A."/>
            <person name="Schiel-Bengelsdorf B."/>
            <person name="Gottschalk G."/>
            <person name="Duerre P."/>
            <person name="Daniel R."/>
        </authorList>
    </citation>
    <scope>NUCLEOTIDE SEQUENCE [LARGE SCALE GENOMIC DNA]</scope>
    <source>
        <strain evidence="1 2">DSM 1496</strain>
    </source>
</reference>
<dbReference type="Gene3D" id="1.25.40.10">
    <property type="entry name" value="Tetratricopeptide repeat domain"/>
    <property type="match status" value="1"/>
</dbReference>
<dbReference type="PANTHER" id="PTHR12558">
    <property type="entry name" value="CELL DIVISION CYCLE 16,23,27"/>
    <property type="match status" value="1"/>
</dbReference>
<accession>A0A0D8I8A8</accession>
<dbReference type="InterPro" id="IPR019734">
    <property type="entry name" value="TPR_rpt"/>
</dbReference>
<dbReference type="OrthoDB" id="1947696at2"/>
<dbReference type="SMART" id="SM00028">
    <property type="entry name" value="TPR"/>
    <property type="match status" value="6"/>
</dbReference>
<dbReference type="AlphaFoldDB" id="A0A0D8I8A8"/>
<evidence type="ECO:0000313" key="1">
    <source>
        <dbReference type="EMBL" id="AKL95840.1"/>
    </source>
</evidence>
<proteinExistence type="predicted"/>
<dbReference type="EMBL" id="CP009687">
    <property type="protein sequence ID" value="AKL95840.1"/>
    <property type="molecule type" value="Genomic_DNA"/>
</dbReference>
<dbReference type="RefSeq" id="WP_044826501.1">
    <property type="nucleotide sequence ID" value="NZ_CP009687.1"/>
</dbReference>
<dbReference type="KEGG" id="cace:CACET_c23940"/>
<dbReference type="PROSITE" id="PS50293">
    <property type="entry name" value="TPR_REGION"/>
    <property type="match status" value="1"/>
</dbReference>
<dbReference type="PANTHER" id="PTHR12558:SF13">
    <property type="entry name" value="CELL DIVISION CYCLE PROTEIN 27 HOMOLOG"/>
    <property type="match status" value="1"/>
</dbReference>
<dbReference type="SUPFAM" id="SSF48452">
    <property type="entry name" value="TPR-like"/>
    <property type="match status" value="1"/>
</dbReference>
<keyword evidence="2" id="KW-1185">Reference proteome</keyword>
<dbReference type="PROSITE" id="PS50005">
    <property type="entry name" value="TPR"/>
    <property type="match status" value="2"/>
</dbReference>